<dbReference type="GO" id="GO:0000981">
    <property type="term" value="F:DNA-binding transcription factor activity, RNA polymerase II-specific"/>
    <property type="evidence" value="ECO:0007669"/>
    <property type="project" value="TreeGrafter"/>
</dbReference>
<dbReference type="GO" id="GO:0005667">
    <property type="term" value="C:transcription regulator complex"/>
    <property type="evidence" value="ECO:0007669"/>
    <property type="project" value="TreeGrafter"/>
</dbReference>
<dbReference type="EMBL" id="LLZZ01000153">
    <property type="protein sequence ID" value="KTA98450.1"/>
    <property type="molecule type" value="Genomic_DNA"/>
</dbReference>
<gene>
    <name evidence="9" type="ORF">AO440_005142</name>
    <name evidence="8" type="ORF">AO440_005393</name>
</gene>
<accession>A0A0W0CFQ5</accession>
<feature type="domain" description="C2H2-type" evidence="7">
    <location>
        <begin position="280"/>
        <end position="309"/>
    </location>
</feature>
<dbReference type="GO" id="GO:0008270">
    <property type="term" value="F:zinc ion binding"/>
    <property type="evidence" value="ECO:0007669"/>
    <property type="project" value="UniProtKB-KW"/>
</dbReference>
<feature type="compositionally biased region" description="Low complexity" evidence="6">
    <location>
        <begin position="97"/>
        <end position="108"/>
    </location>
</feature>
<dbReference type="VEuPathDB" id="FungiDB:CAGL0L07480g"/>
<dbReference type="VEuPathDB" id="FungiDB:GVI51_L07359"/>
<evidence type="ECO:0000313" key="8">
    <source>
        <dbReference type="EMBL" id="KTA96793.1"/>
    </source>
</evidence>
<dbReference type="GO" id="GO:0000978">
    <property type="term" value="F:RNA polymerase II cis-regulatory region sequence-specific DNA binding"/>
    <property type="evidence" value="ECO:0007669"/>
    <property type="project" value="TreeGrafter"/>
</dbReference>
<evidence type="ECO:0000313" key="10">
    <source>
        <dbReference type="Proteomes" id="UP000054886"/>
    </source>
</evidence>
<dbReference type="PANTHER" id="PTHR14003">
    <property type="entry name" value="TRANSCRIPTIONAL REPRESSOR PROTEIN YY"/>
    <property type="match status" value="1"/>
</dbReference>
<sequence length="314" mass="34687">MYLTAPMYSPSATSTMNIQKVVSQLNVNEQNNILLPSLATCGTHLKSNTDDDMKLLLNKFAFHNSNYFLQPTIHTSNSSSASSTAVSSPVVAPMLQNSLPSPSLSPQQFKLDSESPNNIVPPKIVVEEADQIQESPKPKRVKRRTKSASSMKKAPIKVVFDSSNSHNMSTEAIVNGVPSPATSPKPKRKNSTGTMSRSPFKTFNGCLNVNGKQDKKVLLGHISKPSNKVYSNRSSVIKLKDNTQKIEQRRKHICQICLTGFTTSGHLSRHAKIHTGEKSHVCPHEGCNQSFSRHDNCLQHYRTHSKKKEQSQSP</sequence>
<reference evidence="9 10" key="1">
    <citation type="submission" date="2015-10" db="EMBL/GenBank/DDBJ databases">
        <title>Draft genomes sequences of Candida glabrata isolates 1A, 1B, 2A, 2B, 3A and 3B.</title>
        <authorList>
            <person name="Haavelsrud O.E."/>
            <person name="Gaustad P."/>
        </authorList>
    </citation>
    <scope>NUCLEOTIDE SEQUENCE [LARGE SCALE GENOMIC DNA]</scope>
    <source>
        <strain evidence="9">910700640</strain>
    </source>
</reference>
<evidence type="ECO:0000256" key="2">
    <source>
        <dbReference type="ARBA" id="ARBA00022737"/>
    </source>
</evidence>
<dbReference type="InterPro" id="IPR013087">
    <property type="entry name" value="Znf_C2H2_type"/>
</dbReference>
<dbReference type="GO" id="GO:0000785">
    <property type="term" value="C:chromatin"/>
    <property type="evidence" value="ECO:0007669"/>
    <property type="project" value="TreeGrafter"/>
</dbReference>
<feature type="domain" description="C2H2-type" evidence="7">
    <location>
        <begin position="252"/>
        <end position="279"/>
    </location>
</feature>
<keyword evidence="1" id="KW-0479">Metal-binding</keyword>
<name>A0A0W0CFQ5_CANGB</name>
<evidence type="ECO:0000256" key="5">
    <source>
        <dbReference type="PROSITE-ProRule" id="PRU00042"/>
    </source>
</evidence>
<dbReference type="PROSITE" id="PS50157">
    <property type="entry name" value="ZINC_FINGER_C2H2_2"/>
    <property type="match status" value="2"/>
</dbReference>
<evidence type="ECO:0000256" key="6">
    <source>
        <dbReference type="SAM" id="MobiDB-lite"/>
    </source>
</evidence>
<organism evidence="9 10">
    <name type="scientific">Candida glabrata</name>
    <name type="common">Yeast</name>
    <name type="synonym">Torulopsis glabrata</name>
    <dbReference type="NCBI Taxonomy" id="5478"/>
    <lineage>
        <taxon>Eukaryota</taxon>
        <taxon>Fungi</taxon>
        <taxon>Dikarya</taxon>
        <taxon>Ascomycota</taxon>
        <taxon>Saccharomycotina</taxon>
        <taxon>Saccharomycetes</taxon>
        <taxon>Saccharomycetales</taxon>
        <taxon>Saccharomycetaceae</taxon>
        <taxon>Nakaseomyces</taxon>
    </lineage>
</organism>
<evidence type="ECO:0000259" key="7">
    <source>
        <dbReference type="PROSITE" id="PS50157"/>
    </source>
</evidence>
<keyword evidence="3 5" id="KW-0863">Zinc-finger</keyword>
<dbReference type="OrthoDB" id="6365676at2759"/>
<comment type="caution">
    <text evidence="9">The sequence shown here is derived from an EMBL/GenBank/DDBJ whole genome shotgun (WGS) entry which is preliminary data.</text>
</comment>
<feature type="region of interest" description="Disordered" evidence="6">
    <location>
        <begin position="173"/>
        <end position="199"/>
    </location>
</feature>
<dbReference type="AlphaFoldDB" id="A0A0W0CFQ5"/>
<evidence type="ECO:0000256" key="1">
    <source>
        <dbReference type="ARBA" id="ARBA00022723"/>
    </source>
</evidence>
<dbReference type="PROSITE" id="PS00028">
    <property type="entry name" value="ZINC_FINGER_C2H2_1"/>
    <property type="match status" value="2"/>
</dbReference>
<evidence type="ECO:0000313" key="9">
    <source>
        <dbReference type="EMBL" id="KTA98450.1"/>
    </source>
</evidence>
<dbReference type="Gene3D" id="3.30.160.60">
    <property type="entry name" value="Classic Zinc Finger"/>
    <property type="match status" value="2"/>
</dbReference>
<dbReference type="Proteomes" id="UP000054886">
    <property type="component" value="Unassembled WGS sequence"/>
</dbReference>
<dbReference type="InterPro" id="IPR036236">
    <property type="entry name" value="Znf_C2H2_sf"/>
</dbReference>
<keyword evidence="2" id="KW-0677">Repeat</keyword>
<dbReference type="EMBL" id="LLZZ01000167">
    <property type="protein sequence ID" value="KTA96793.1"/>
    <property type="molecule type" value="Genomic_DNA"/>
</dbReference>
<dbReference type="PANTHER" id="PTHR14003:SF19">
    <property type="entry name" value="YY2 TRANSCRIPTION FACTOR"/>
    <property type="match status" value="1"/>
</dbReference>
<dbReference type="VEuPathDB" id="FungiDB:GW608_L07755"/>
<feature type="region of interest" description="Disordered" evidence="6">
    <location>
        <begin position="131"/>
        <end position="152"/>
    </location>
</feature>
<evidence type="ECO:0000256" key="4">
    <source>
        <dbReference type="ARBA" id="ARBA00022833"/>
    </source>
</evidence>
<feature type="region of interest" description="Disordered" evidence="6">
    <location>
        <begin position="97"/>
        <end position="117"/>
    </location>
</feature>
<protein>
    <submittedName>
        <fullName evidence="9">Putative transcriptional regulator NRG2</fullName>
    </submittedName>
</protein>
<evidence type="ECO:0000256" key="3">
    <source>
        <dbReference type="ARBA" id="ARBA00022771"/>
    </source>
</evidence>
<keyword evidence="4" id="KW-0862">Zinc</keyword>
<dbReference type="VEuPathDB" id="FungiDB:B1J91_L07480g"/>
<dbReference type="SUPFAM" id="SSF57667">
    <property type="entry name" value="beta-beta-alpha zinc fingers"/>
    <property type="match status" value="1"/>
</dbReference>
<dbReference type="SMART" id="SM00355">
    <property type="entry name" value="ZnF_C2H2"/>
    <property type="match status" value="2"/>
</dbReference>
<dbReference type="VEuPathDB" id="FungiDB:GWK60_L07733"/>
<proteinExistence type="predicted"/>